<evidence type="ECO:0000313" key="1">
    <source>
        <dbReference type="EMBL" id="CCM43649.1"/>
    </source>
</evidence>
<gene>
    <name evidence="1" type="ORF">BN405_2-10_Ab1_orf_105</name>
</gene>
<dbReference type="EMBL" id="HE983845">
    <property type="protein sequence ID" value="CCM43649.1"/>
    <property type="molecule type" value="Genomic_DNA"/>
</dbReference>
<protein>
    <submittedName>
        <fullName evidence="1">Putative exodeoxyribonuclease</fullName>
    </submittedName>
</protein>
<proteinExistence type="predicted"/>
<organism evidence="1 2">
    <name type="scientific">Pseudomonas phage vB_PaeM_C2-10_Ab1</name>
    <dbReference type="NCBI Taxonomy" id="1231048"/>
    <lineage>
        <taxon>Viruses</taxon>
        <taxon>Duplodnaviria</taxon>
        <taxon>Heunggongvirae</taxon>
        <taxon>Uroviricota</taxon>
        <taxon>Caudoviricetes</taxon>
        <taxon>Vandenendeviridae</taxon>
        <taxon>Skurskavirinae</taxon>
        <taxon>Pakpunavirus</taxon>
        <taxon>Pakpunavirus CAb1</taxon>
    </lineage>
</organism>
<dbReference type="GeneID" id="14296510"/>
<dbReference type="Proteomes" id="UP000001234">
    <property type="component" value="Segment"/>
</dbReference>
<dbReference type="RefSeq" id="YP_007236926.1">
    <property type="nucleotide sequence ID" value="NC_019918.1"/>
</dbReference>
<keyword evidence="2" id="KW-1185">Reference proteome</keyword>
<evidence type="ECO:0000313" key="2">
    <source>
        <dbReference type="Proteomes" id="UP000001234"/>
    </source>
</evidence>
<accession>K4RL23</accession>
<name>K4RL23_9CAUD</name>
<dbReference type="OrthoDB" id="6588at10239"/>
<reference evidence="1 2" key="1">
    <citation type="journal article" date="2013" name="PLoS ONE">
        <title>The Susceptibility of Pseudomonas aeruginosa Strains from Cystic Fibrosis Patients to Bacteriophages.</title>
        <authorList>
            <person name="Essoh C."/>
            <person name="Blouin Y."/>
            <person name="Loukou G."/>
            <person name="Cablanmian A."/>
            <person name="Lathro S."/>
            <person name="Kutter E."/>
            <person name="Thien H.V."/>
            <person name="Vergnaud G."/>
            <person name="Pourcel C."/>
        </authorList>
    </citation>
    <scope>NUCLEOTIDE SEQUENCE [LARGE SCALE GENOMIC DNA]</scope>
    <source>
        <strain evidence="1">VB_PaeM_C2-10_Ab1</strain>
    </source>
</reference>
<sequence>MEIKMSEKEEDIVLIDGDLIAFKCASVNETRSIIVKNKLTGEEETWKNRTTWRENNKDEEGFNEDNFEIEDHQDPKHVSYGISVVKTMIDRICRQAGCKQFKILLSGPDNFRDAIPLPKEYEITKGKKTFTRGGRYKGKRTGQIKPLQLGQLRQYMIEAYDTIIHPGEADDLMAEMMYKNGVSYSRGETTQRVIGATIDKDADGTLGWLCNYEREPVQVKFISGLGSLYRDSKGKVRGEGRKFFYFQLLFGDPVDCYRPADLCVGKDFGEVAAFNIINPCTTDKECWQAIYDTYKSWYPEPVTYTAWDDTEHTKDAIDIMQMYCDCAHMQRWAGDRVDCRAVLAKLGVDLGGAE</sequence>
<dbReference type="KEGG" id="vg:14296510"/>